<dbReference type="EMBL" id="JAQQWM010000001">
    <property type="protein sequence ID" value="KAK8082815.1"/>
    <property type="molecule type" value="Genomic_DNA"/>
</dbReference>
<comment type="caution">
    <text evidence="1">The sequence shown here is derived from an EMBL/GenBank/DDBJ whole genome shotgun (WGS) entry which is preliminary data.</text>
</comment>
<dbReference type="Proteomes" id="UP001446871">
    <property type="component" value="Unassembled WGS sequence"/>
</dbReference>
<name>A0ABR1WH41_9PEZI</name>
<organism evidence="1 2">
    <name type="scientific">Apiospora saccharicola</name>
    <dbReference type="NCBI Taxonomy" id="335842"/>
    <lineage>
        <taxon>Eukaryota</taxon>
        <taxon>Fungi</taxon>
        <taxon>Dikarya</taxon>
        <taxon>Ascomycota</taxon>
        <taxon>Pezizomycotina</taxon>
        <taxon>Sordariomycetes</taxon>
        <taxon>Xylariomycetidae</taxon>
        <taxon>Amphisphaeriales</taxon>
        <taxon>Apiosporaceae</taxon>
        <taxon>Apiospora</taxon>
    </lineage>
</organism>
<reference evidence="1 2" key="1">
    <citation type="submission" date="2023-01" db="EMBL/GenBank/DDBJ databases">
        <title>Analysis of 21 Apiospora genomes using comparative genomics revels a genus with tremendous synthesis potential of carbohydrate active enzymes and secondary metabolites.</title>
        <authorList>
            <person name="Sorensen T."/>
        </authorList>
    </citation>
    <scope>NUCLEOTIDE SEQUENCE [LARGE SCALE GENOMIC DNA]</scope>
    <source>
        <strain evidence="1 2">CBS 83171</strain>
    </source>
</reference>
<accession>A0ABR1WH41</accession>
<evidence type="ECO:0000313" key="1">
    <source>
        <dbReference type="EMBL" id="KAK8082815.1"/>
    </source>
</evidence>
<proteinExistence type="predicted"/>
<keyword evidence="2" id="KW-1185">Reference proteome</keyword>
<protein>
    <submittedName>
        <fullName evidence="1">Uncharacterized protein</fullName>
    </submittedName>
</protein>
<evidence type="ECO:0000313" key="2">
    <source>
        <dbReference type="Proteomes" id="UP001446871"/>
    </source>
</evidence>
<gene>
    <name evidence="1" type="ORF">PG996_001596</name>
</gene>
<sequence>MTQPSQPVQPAPDPRLGGRTAAYNRYDIVCQLEAFYDFLPHIPVEAVHKPPPGGWPSLTASSLGANIGGKSPEVVELLRRLPYIDGVHKDSVAGSSCHDTHPWIANEAYPCDYYVVSQVGLGELSEYEAPGWALNVRDDVGFVIRPSYGNVGGGVEAEEDPGREQFVSEERWPPWVVQLTTGTDRESYCWMLDTTDGTVTRYCAVKSEYEPTYPQGDGRAWRDRICDDVTRTLETWWRRS</sequence>